<dbReference type="GO" id="GO:0034473">
    <property type="term" value="P:U1 snRNA 3'-end processing"/>
    <property type="evidence" value="ECO:0007669"/>
    <property type="project" value="TreeGrafter"/>
</dbReference>
<keyword evidence="4" id="KW-0963">Cytoplasm</keyword>
<evidence type="ECO:0000256" key="3">
    <source>
        <dbReference type="ARBA" id="ARBA00006678"/>
    </source>
</evidence>
<evidence type="ECO:0000256" key="6">
    <source>
        <dbReference type="ARBA" id="ARBA00022835"/>
    </source>
</evidence>
<dbReference type="GO" id="GO:0016075">
    <property type="term" value="P:rRNA catabolic process"/>
    <property type="evidence" value="ECO:0007669"/>
    <property type="project" value="TreeGrafter"/>
</dbReference>
<evidence type="ECO:0000256" key="4">
    <source>
        <dbReference type="ARBA" id="ARBA00022490"/>
    </source>
</evidence>
<dbReference type="InterPro" id="IPR015847">
    <property type="entry name" value="ExoRNase_PH_dom2"/>
</dbReference>
<dbReference type="GO" id="GO:0071035">
    <property type="term" value="P:nuclear polyadenylation-dependent rRNA catabolic process"/>
    <property type="evidence" value="ECO:0007669"/>
    <property type="project" value="TreeGrafter"/>
</dbReference>
<keyword evidence="9" id="KW-0539">Nucleus</keyword>
<evidence type="ECO:0000256" key="10">
    <source>
        <dbReference type="ARBA" id="ARBA00042523"/>
    </source>
</evidence>
<keyword evidence="6" id="KW-0271">Exosome</keyword>
<dbReference type="SUPFAM" id="SSF55666">
    <property type="entry name" value="Ribonuclease PH domain 2-like"/>
    <property type="match status" value="1"/>
</dbReference>
<dbReference type="GO" id="GO:0071038">
    <property type="term" value="P:TRAMP-dependent tRNA surveillance pathway"/>
    <property type="evidence" value="ECO:0007669"/>
    <property type="project" value="TreeGrafter"/>
</dbReference>
<evidence type="ECO:0000259" key="14">
    <source>
        <dbReference type="Pfam" id="PF03725"/>
    </source>
</evidence>
<evidence type="ECO:0000256" key="11">
    <source>
        <dbReference type="ARBA" id="ARBA00064326"/>
    </source>
</evidence>
<dbReference type="Ensembl" id="ENSOKIT00005058806.1">
    <property type="protein sequence ID" value="ENSOKIP00005055411.1"/>
    <property type="gene ID" value="ENSOKIG00005023678.1"/>
</dbReference>
<dbReference type="GO" id="GO:0034476">
    <property type="term" value="P:U5 snRNA 3'-end processing"/>
    <property type="evidence" value="ECO:0007669"/>
    <property type="project" value="TreeGrafter"/>
</dbReference>
<dbReference type="SUPFAM" id="SSF54211">
    <property type="entry name" value="Ribosomal protein S5 domain 2-like"/>
    <property type="match status" value="1"/>
</dbReference>
<dbReference type="CDD" id="cd11367">
    <property type="entry name" value="RNase_PH_RRP42"/>
    <property type="match status" value="1"/>
</dbReference>
<reference evidence="15" key="2">
    <citation type="submission" date="2025-09" db="UniProtKB">
        <authorList>
            <consortium name="Ensembl"/>
        </authorList>
    </citation>
    <scope>IDENTIFICATION</scope>
</reference>
<comment type="subunit">
    <text evidence="11">Component of the RNA exosome core complex (Exo-9), composed of EXOSC1, EXOSC2, EXOSC3, EXOSC4, EXOSC5, EXOSC6, EXOSC7, EXOSC8 and EXOSC9; within the complex interacts with EXOSC2 and EXOSC4. The catalytically inactive RNA exosome core complex (Exo-9) associates with the catalytic subunit EXOSC10/RRP6. Exo-9 may associate with DIS3 to form the nucleolar exosome complex, or DIS3L to form the cytoplasmic exosome complex. Exo-9 is formed by a hexameric base ring consisting of the heterodimers EXOSC4-EXOSC9, EXOSC5-EXOSC8 and EXOSC6-EXOSC7, and a cap ring consisting of EXOSC1, EXOSC2 and EXOSC3. The RNA exosome complex associates with cofactors C1D/RRP47, MPHOSPH6/MPP6 and MTREX/MTR4. Interacts with ZC3HAV1. Interacts with DIS3; the interaction is direct.</text>
</comment>
<accession>A0A8C7HCD9</accession>
<dbReference type="InterPro" id="IPR027408">
    <property type="entry name" value="PNPase/RNase_PH_dom_sf"/>
</dbReference>
<dbReference type="Pfam" id="PF01138">
    <property type="entry name" value="RNase_PH"/>
    <property type="match status" value="1"/>
</dbReference>
<feature type="domain" description="Exoribonuclease phosphorolytic" evidence="13">
    <location>
        <begin position="32"/>
        <end position="158"/>
    </location>
</feature>
<dbReference type="GeneTree" id="ENSGT00950000183130"/>
<evidence type="ECO:0000256" key="12">
    <source>
        <dbReference type="ARBA" id="ARBA00083632"/>
    </source>
</evidence>
<evidence type="ECO:0000259" key="13">
    <source>
        <dbReference type="Pfam" id="PF01138"/>
    </source>
</evidence>
<dbReference type="Pfam" id="PF03725">
    <property type="entry name" value="RNase_PH_C"/>
    <property type="match status" value="1"/>
</dbReference>
<dbReference type="FunFam" id="3.30.230.70:FF:000009">
    <property type="entry name" value="Exosome complex component RRP42"/>
    <property type="match status" value="1"/>
</dbReference>
<dbReference type="GO" id="GO:0035925">
    <property type="term" value="F:mRNA 3'-UTR AU-rich region binding"/>
    <property type="evidence" value="ECO:0007669"/>
    <property type="project" value="TreeGrafter"/>
</dbReference>
<dbReference type="AlphaFoldDB" id="A0A8C7HCD9"/>
<dbReference type="InterPro" id="IPR050590">
    <property type="entry name" value="Exosome_comp_Rrp42_subfam"/>
</dbReference>
<sequence length="283" mass="31241">MATVQVSEAEKVYILHGVRDDLRVDGRGCEDYRHMEIETDMVSNTDGSAKVTLGHTDVLVGVKAEMGKPRPMVPDEVHCCFAWKFEGRGGDELGMELSNTLYKVFNNRYSVDLKSLCISRGEHCWVLYVDVLLLQCDGNLFDAISVAIKAALFNTKIPKVHISEDEEGGKEIELSDDPYDCMRLNVENVPCIVTLCKVGHRHVVDATLQEKACSVASLIISVTHKGTVTCVRKVGGGSLDPESIFEMTETGKRVGKALHAPLMELLQEEESLGKKRQKVGFLG</sequence>
<reference evidence="15" key="1">
    <citation type="submission" date="2025-08" db="UniProtKB">
        <authorList>
            <consortium name="Ensembl"/>
        </authorList>
    </citation>
    <scope>IDENTIFICATION</scope>
</reference>
<dbReference type="GO" id="GO:0005730">
    <property type="term" value="C:nucleolus"/>
    <property type="evidence" value="ECO:0007669"/>
    <property type="project" value="UniProtKB-SubCell"/>
</dbReference>
<evidence type="ECO:0000256" key="5">
    <source>
        <dbReference type="ARBA" id="ARBA00022552"/>
    </source>
</evidence>
<dbReference type="GO" id="GO:0000176">
    <property type="term" value="C:nuclear exosome (RNase complex)"/>
    <property type="evidence" value="ECO:0007669"/>
    <property type="project" value="TreeGrafter"/>
</dbReference>
<dbReference type="GO" id="GO:0071028">
    <property type="term" value="P:nuclear mRNA surveillance"/>
    <property type="evidence" value="ECO:0007669"/>
    <property type="project" value="TreeGrafter"/>
</dbReference>
<dbReference type="PANTHER" id="PTHR11097:SF8">
    <property type="entry name" value="EXOSOME COMPLEX COMPONENT RRP42"/>
    <property type="match status" value="1"/>
</dbReference>
<feature type="domain" description="Exoribonuclease phosphorolytic" evidence="14">
    <location>
        <begin position="188"/>
        <end position="253"/>
    </location>
</feature>
<comment type="subcellular location">
    <subcellularLocation>
        <location evidence="1">Cytoplasm</location>
    </subcellularLocation>
    <subcellularLocation>
        <location evidence="2">Nucleus</location>
        <location evidence="2">Nucleolus</location>
    </subcellularLocation>
</comment>
<comment type="similarity">
    <text evidence="3">Belongs to the RNase PH family.</text>
</comment>
<keyword evidence="5" id="KW-0698">rRNA processing</keyword>
<evidence type="ECO:0000313" key="15">
    <source>
        <dbReference type="Ensembl" id="ENSOKIP00005055411.1"/>
    </source>
</evidence>
<dbReference type="InterPro" id="IPR001247">
    <property type="entry name" value="ExoRNase_PH_dom1"/>
</dbReference>
<gene>
    <name evidence="15" type="primary">EXOSC7</name>
    <name evidence="15" type="synonym">exosc7</name>
</gene>
<organism evidence="15 16">
    <name type="scientific">Oncorhynchus kisutch</name>
    <name type="common">Coho salmon</name>
    <name type="synonym">Salmo kisutch</name>
    <dbReference type="NCBI Taxonomy" id="8019"/>
    <lineage>
        <taxon>Eukaryota</taxon>
        <taxon>Metazoa</taxon>
        <taxon>Chordata</taxon>
        <taxon>Craniata</taxon>
        <taxon>Vertebrata</taxon>
        <taxon>Euteleostomi</taxon>
        <taxon>Actinopterygii</taxon>
        <taxon>Neopterygii</taxon>
        <taxon>Teleostei</taxon>
        <taxon>Protacanthopterygii</taxon>
        <taxon>Salmoniformes</taxon>
        <taxon>Salmonidae</taxon>
        <taxon>Salmoninae</taxon>
        <taxon>Oncorhynchus</taxon>
    </lineage>
</organism>
<dbReference type="Gene3D" id="3.30.230.70">
    <property type="entry name" value="GHMP Kinase, N-terminal domain"/>
    <property type="match status" value="1"/>
</dbReference>
<dbReference type="InterPro" id="IPR020568">
    <property type="entry name" value="Ribosomal_Su5_D2-typ_SF"/>
</dbReference>
<proteinExistence type="inferred from homology"/>
<evidence type="ECO:0000313" key="16">
    <source>
        <dbReference type="Proteomes" id="UP000694557"/>
    </source>
</evidence>
<evidence type="ECO:0000256" key="7">
    <source>
        <dbReference type="ARBA" id="ARBA00022884"/>
    </source>
</evidence>
<dbReference type="Proteomes" id="UP000694557">
    <property type="component" value="Unassembled WGS sequence"/>
</dbReference>
<evidence type="ECO:0000256" key="2">
    <source>
        <dbReference type="ARBA" id="ARBA00004604"/>
    </source>
</evidence>
<dbReference type="GO" id="GO:0000177">
    <property type="term" value="C:cytoplasmic exosome (RNase complex)"/>
    <property type="evidence" value="ECO:0007669"/>
    <property type="project" value="TreeGrafter"/>
</dbReference>
<keyword evidence="8" id="KW-0007">Acetylation</keyword>
<dbReference type="PANTHER" id="PTHR11097">
    <property type="entry name" value="EXOSOME COMPLEX EXONUCLEASE RIBOSOMAL RNA PROCESSING PROTEIN"/>
    <property type="match status" value="1"/>
</dbReference>
<dbReference type="GO" id="GO:0034475">
    <property type="term" value="P:U4 snRNA 3'-end processing"/>
    <property type="evidence" value="ECO:0007669"/>
    <property type="project" value="TreeGrafter"/>
</dbReference>
<dbReference type="GO" id="GO:0000467">
    <property type="term" value="P:exonucleolytic trimming to generate mature 3'-end of 5.8S rRNA from tricistronic rRNA transcript (SSU-rRNA, 5.8S rRNA, LSU-rRNA)"/>
    <property type="evidence" value="ECO:0007669"/>
    <property type="project" value="TreeGrafter"/>
</dbReference>
<keyword evidence="7" id="KW-0694">RNA-binding</keyword>
<evidence type="ECO:0000256" key="9">
    <source>
        <dbReference type="ARBA" id="ARBA00023242"/>
    </source>
</evidence>
<dbReference type="InterPro" id="IPR036345">
    <property type="entry name" value="ExoRNase_PH_dom2_sf"/>
</dbReference>
<name>A0A8C7HCD9_ONCKI</name>
<evidence type="ECO:0000256" key="8">
    <source>
        <dbReference type="ARBA" id="ARBA00022990"/>
    </source>
</evidence>
<keyword evidence="16" id="KW-1185">Reference proteome</keyword>
<protein>
    <recommendedName>
        <fullName evidence="12">Exosome component 7</fullName>
    </recommendedName>
    <alternativeName>
        <fullName evidence="10">Ribosomal RNA-processing protein 42</fullName>
    </alternativeName>
</protein>
<evidence type="ECO:0000256" key="1">
    <source>
        <dbReference type="ARBA" id="ARBA00004496"/>
    </source>
</evidence>